<dbReference type="Pfam" id="PF04963">
    <property type="entry name" value="Sigma54_CBD"/>
    <property type="match status" value="1"/>
</dbReference>
<dbReference type="PROSITE" id="PS50044">
    <property type="entry name" value="SIGMA54_3"/>
    <property type="match status" value="1"/>
</dbReference>
<dbReference type="AlphaFoldDB" id="A0A391P3V2"/>
<dbReference type="NCBIfam" id="TIGR02395">
    <property type="entry name" value="rpoN_sigma"/>
    <property type="match status" value="1"/>
</dbReference>
<comment type="similarity">
    <text evidence="1">Belongs to the sigma-54 factor family.</text>
</comment>
<sequence length="447" mass="51374">MELNLTLKQKQQLSQTQIQALEILAMDSIELNQFLRNEYLENPLLEHNDNTSSSISEPLTGYYESMSSNNSALHFESESESKRNRDIPVHNEGSIRDYLLQQLDPNLYTEQEWKLFDYLIECLDDNGFFSIPLEEVAEKSALPVKIVQKCLAILKQLEPYGIFSANLEESLLRQLDALDLNNEVLSVMISNHLQDIADGKISNISREMHLPTVEVRKNIELISHLNPRLLSGFGSEKNDYIIPDIIFQQDDGEWCILLNDSWIENYSLNDYYVKMMESSSDPELSEYFKAKRNRVQFILNSIQQRRQTILAISKVILKQQQAFFESNAPLVPMTMSDVADEIGVHTSTVSRAIKGKYLQYPHGSLFIKNLFTSSVSSNDGNNGITPMYVKQLLKEMIEQENKKKPYSDQALANLLKEQGIQVSRRAVAKYREEMGIRGSFDRKDYSE</sequence>
<dbReference type="Pfam" id="PF00309">
    <property type="entry name" value="Sigma54_AID"/>
    <property type="match status" value="1"/>
</dbReference>
<dbReference type="Pfam" id="PF04552">
    <property type="entry name" value="Sigma54_DBD"/>
    <property type="match status" value="1"/>
</dbReference>
<reference evidence="12" key="1">
    <citation type="submission" date="2018-09" db="EMBL/GenBank/DDBJ databases">
        <title>Draft Genome Sequence of Mediterraneibacter sp. KCTC 15684.</title>
        <authorList>
            <person name="Kim J.S."/>
            <person name="Han K.I."/>
            <person name="Suh M.K."/>
            <person name="Lee K.C."/>
            <person name="Eom M.K."/>
            <person name="Lee J.H."/>
            <person name="Park S.H."/>
            <person name="Kang S.W."/>
            <person name="Park J.E."/>
            <person name="Oh B.S."/>
            <person name="Yu S.Y."/>
            <person name="Choi S.H."/>
            <person name="Lee D.H."/>
            <person name="Yoon H."/>
            <person name="Kim B."/>
            <person name="Yang S.J."/>
            <person name="Lee J.S."/>
        </authorList>
    </citation>
    <scope>NUCLEOTIDE SEQUENCE [LARGE SCALE GENOMIC DNA]</scope>
    <source>
        <strain evidence="12">KCTC 15684</strain>
    </source>
</reference>
<accession>A0A391P3V2</accession>
<comment type="caution">
    <text evidence="11">The sequence shown here is derived from an EMBL/GenBank/DDBJ whole genome shotgun (WGS) entry which is preliminary data.</text>
</comment>
<keyword evidence="12" id="KW-1185">Reference proteome</keyword>
<evidence type="ECO:0000256" key="2">
    <source>
        <dbReference type="ARBA" id="ARBA00022478"/>
    </source>
</evidence>
<organism evidence="11 12">
    <name type="scientific">Mediterraneibacter butyricigenes</name>
    <dbReference type="NCBI Taxonomy" id="2316025"/>
    <lineage>
        <taxon>Bacteria</taxon>
        <taxon>Bacillati</taxon>
        <taxon>Bacillota</taxon>
        <taxon>Clostridia</taxon>
        <taxon>Lachnospirales</taxon>
        <taxon>Lachnospiraceae</taxon>
        <taxon>Mediterraneibacter</taxon>
    </lineage>
</organism>
<protein>
    <submittedName>
        <fullName evidence="11">RNA polymerase sigma-54 factor</fullName>
    </submittedName>
</protein>
<keyword evidence="3" id="KW-0808">Transferase</keyword>
<dbReference type="InterPro" id="IPR007046">
    <property type="entry name" value="RNA_pol_sigma_54_core-bd"/>
</dbReference>
<evidence type="ECO:0000313" key="12">
    <source>
        <dbReference type="Proteomes" id="UP000265643"/>
    </source>
</evidence>
<dbReference type="GO" id="GO:0000428">
    <property type="term" value="C:DNA-directed RNA polymerase complex"/>
    <property type="evidence" value="ECO:0007669"/>
    <property type="project" value="UniProtKB-KW"/>
</dbReference>
<name>A0A391P3V2_9FIRM</name>
<dbReference type="Proteomes" id="UP000265643">
    <property type="component" value="Unassembled WGS sequence"/>
</dbReference>
<dbReference type="Gene3D" id="1.10.10.1330">
    <property type="entry name" value="RNA polymerase sigma-54 factor, core-binding domain"/>
    <property type="match status" value="1"/>
</dbReference>
<proteinExistence type="inferred from homology"/>
<keyword evidence="2" id="KW-0240">DNA-directed RNA polymerase</keyword>
<dbReference type="GO" id="GO:0003677">
    <property type="term" value="F:DNA binding"/>
    <property type="evidence" value="ECO:0007669"/>
    <property type="project" value="UniProtKB-KW"/>
</dbReference>
<evidence type="ECO:0000256" key="6">
    <source>
        <dbReference type="ARBA" id="ARBA00023082"/>
    </source>
</evidence>
<dbReference type="GO" id="GO:0006352">
    <property type="term" value="P:DNA-templated transcription initiation"/>
    <property type="evidence" value="ECO:0007669"/>
    <property type="project" value="InterPro"/>
</dbReference>
<evidence type="ECO:0000259" key="9">
    <source>
        <dbReference type="Pfam" id="PF04552"/>
    </source>
</evidence>
<evidence type="ECO:0000256" key="5">
    <source>
        <dbReference type="ARBA" id="ARBA00023015"/>
    </source>
</evidence>
<dbReference type="PANTHER" id="PTHR32248">
    <property type="entry name" value="RNA POLYMERASE SIGMA-54 FACTOR"/>
    <property type="match status" value="1"/>
</dbReference>
<dbReference type="InterPro" id="IPR038709">
    <property type="entry name" value="RpoN_core-bd_sf"/>
</dbReference>
<dbReference type="PIRSF" id="PIRSF000774">
    <property type="entry name" value="RpoN"/>
    <property type="match status" value="1"/>
</dbReference>
<feature type="domain" description="RNA polymerase sigma factor 54 core-binding" evidence="10">
    <location>
        <begin position="91"/>
        <end position="272"/>
    </location>
</feature>
<dbReference type="InterPro" id="IPR010982">
    <property type="entry name" value="Lambda_DNA-bd_dom_sf"/>
</dbReference>
<dbReference type="GO" id="GO:0001216">
    <property type="term" value="F:DNA-binding transcription activator activity"/>
    <property type="evidence" value="ECO:0007669"/>
    <property type="project" value="InterPro"/>
</dbReference>
<evidence type="ECO:0000256" key="8">
    <source>
        <dbReference type="ARBA" id="ARBA00023163"/>
    </source>
</evidence>
<dbReference type="PROSITE" id="PS00717">
    <property type="entry name" value="SIGMA54_1"/>
    <property type="match status" value="1"/>
</dbReference>
<evidence type="ECO:0000256" key="1">
    <source>
        <dbReference type="ARBA" id="ARBA00008798"/>
    </source>
</evidence>
<dbReference type="InterPro" id="IPR000394">
    <property type="entry name" value="RNA_pol_sigma_54"/>
</dbReference>
<dbReference type="InterPro" id="IPR007634">
    <property type="entry name" value="RNA_pol_sigma_54_DNA-bd"/>
</dbReference>
<keyword evidence="6" id="KW-0731">Sigma factor</keyword>
<evidence type="ECO:0000313" key="11">
    <source>
        <dbReference type="EMBL" id="GCA66786.1"/>
    </source>
</evidence>
<dbReference type="PRINTS" id="PR00045">
    <property type="entry name" value="SIGMA54FCT"/>
</dbReference>
<feature type="domain" description="RNA polymerase sigma factor 54 DNA-binding" evidence="9">
    <location>
        <begin position="286"/>
        <end position="443"/>
    </location>
</feature>
<keyword evidence="5" id="KW-0805">Transcription regulation</keyword>
<dbReference type="Gene3D" id="1.10.10.60">
    <property type="entry name" value="Homeodomain-like"/>
    <property type="match status" value="1"/>
</dbReference>
<dbReference type="GO" id="GO:0016987">
    <property type="term" value="F:sigma factor activity"/>
    <property type="evidence" value="ECO:0007669"/>
    <property type="project" value="UniProtKB-KW"/>
</dbReference>
<keyword evidence="4" id="KW-0548">Nucleotidyltransferase</keyword>
<evidence type="ECO:0000259" key="10">
    <source>
        <dbReference type="Pfam" id="PF04963"/>
    </source>
</evidence>
<evidence type="ECO:0000256" key="7">
    <source>
        <dbReference type="ARBA" id="ARBA00023125"/>
    </source>
</evidence>
<keyword evidence="7" id="KW-0238">DNA-binding</keyword>
<keyword evidence="8" id="KW-0804">Transcription</keyword>
<dbReference type="Gene3D" id="1.10.260.40">
    <property type="entry name" value="lambda repressor-like DNA-binding domains"/>
    <property type="match status" value="1"/>
</dbReference>
<dbReference type="GO" id="GO:0016779">
    <property type="term" value="F:nucleotidyltransferase activity"/>
    <property type="evidence" value="ECO:0007669"/>
    <property type="project" value="UniProtKB-KW"/>
</dbReference>
<dbReference type="EMBL" id="BHGK01000001">
    <property type="protein sequence ID" value="GCA66786.1"/>
    <property type="molecule type" value="Genomic_DNA"/>
</dbReference>
<gene>
    <name evidence="11" type="primary">rpoN_1</name>
    <name evidence="11" type="ORF">KGMB01110_12220</name>
</gene>
<dbReference type="RefSeq" id="WP_119297845.1">
    <property type="nucleotide sequence ID" value="NZ_BHGK01000001.1"/>
</dbReference>
<evidence type="ECO:0000256" key="4">
    <source>
        <dbReference type="ARBA" id="ARBA00022695"/>
    </source>
</evidence>
<dbReference type="PANTHER" id="PTHR32248:SF4">
    <property type="entry name" value="RNA POLYMERASE SIGMA-54 FACTOR"/>
    <property type="match status" value="1"/>
</dbReference>
<evidence type="ECO:0000256" key="3">
    <source>
        <dbReference type="ARBA" id="ARBA00022679"/>
    </source>
</evidence>